<reference evidence="1 2" key="1">
    <citation type="journal article" date="2015" name="Genome Announc.">
        <title>Expanding the biotechnology potential of lactobacilli through comparative genomics of 213 strains and associated genera.</title>
        <authorList>
            <person name="Sun Z."/>
            <person name="Harris H.M."/>
            <person name="McCann A."/>
            <person name="Guo C."/>
            <person name="Argimon S."/>
            <person name="Zhang W."/>
            <person name="Yang X."/>
            <person name="Jeffery I.B."/>
            <person name="Cooney J.C."/>
            <person name="Kagawa T.F."/>
            <person name="Liu W."/>
            <person name="Song Y."/>
            <person name="Salvetti E."/>
            <person name="Wrobel A."/>
            <person name="Rasinkangas P."/>
            <person name="Parkhill J."/>
            <person name="Rea M.C."/>
            <person name="O'Sullivan O."/>
            <person name="Ritari J."/>
            <person name="Douillard F.P."/>
            <person name="Paul Ross R."/>
            <person name="Yang R."/>
            <person name="Briner A.E."/>
            <person name="Felis G.E."/>
            <person name="de Vos W.M."/>
            <person name="Barrangou R."/>
            <person name="Klaenhammer T.R."/>
            <person name="Caufield P.W."/>
            <person name="Cui Y."/>
            <person name="Zhang H."/>
            <person name="O'Toole P.W."/>
        </authorList>
    </citation>
    <scope>NUCLEOTIDE SEQUENCE [LARGE SCALE GENOMIC DNA]</scope>
    <source>
        <strain evidence="1 2">LMG 26013</strain>
    </source>
</reference>
<keyword evidence="2" id="KW-1185">Reference proteome</keyword>
<dbReference type="EMBL" id="JQCL01000057">
    <property type="protein sequence ID" value="KRO10818.1"/>
    <property type="molecule type" value="Genomic_DNA"/>
</dbReference>
<dbReference type="Proteomes" id="UP000051783">
    <property type="component" value="Unassembled WGS sequence"/>
</dbReference>
<dbReference type="PATRIC" id="fig|942150.3.peg.2612"/>
<organism evidence="1 2">
    <name type="scientific">Lactiplantibacillus xiangfangensis</name>
    <dbReference type="NCBI Taxonomy" id="942150"/>
    <lineage>
        <taxon>Bacteria</taxon>
        <taxon>Bacillati</taxon>
        <taxon>Bacillota</taxon>
        <taxon>Bacilli</taxon>
        <taxon>Lactobacillales</taxon>
        <taxon>Lactobacillaceae</taxon>
        <taxon>Lactiplantibacillus</taxon>
    </lineage>
</organism>
<dbReference type="AlphaFoldDB" id="A0A0R2MFE7"/>
<evidence type="ECO:0000313" key="2">
    <source>
        <dbReference type="Proteomes" id="UP000051783"/>
    </source>
</evidence>
<protein>
    <submittedName>
        <fullName evidence="1">Uncharacterized protein</fullName>
    </submittedName>
</protein>
<name>A0A0R2MFE7_9LACO</name>
<sequence>MGKVVVVGRTTIRYNDLLKKYTFPLGDTAKALAEYYHLQQDTTEHYVEQINQKIAGAVIIPVKANSEFPLDDTHYISKVETQIGEQIVRAYGAINASSHTSY</sequence>
<proteinExistence type="predicted"/>
<comment type="caution">
    <text evidence="1">The sequence shown here is derived from an EMBL/GenBank/DDBJ whole genome shotgun (WGS) entry which is preliminary data.</text>
</comment>
<evidence type="ECO:0000313" key="1">
    <source>
        <dbReference type="EMBL" id="KRO10818.1"/>
    </source>
</evidence>
<accession>A0A0R2MFE7</accession>
<gene>
    <name evidence="1" type="ORF">IV64_GL002505</name>
</gene>